<dbReference type="Proteomes" id="UP000054018">
    <property type="component" value="Unassembled WGS sequence"/>
</dbReference>
<evidence type="ECO:0000313" key="2">
    <source>
        <dbReference type="EMBL" id="KIK11470.1"/>
    </source>
</evidence>
<reference evidence="2 3" key="1">
    <citation type="submission" date="2014-04" db="EMBL/GenBank/DDBJ databases">
        <authorList>
            <consortium name="DOE Joint Genome Institute"/>
            <person name="Kuo A."/>
            <person name="Kohler A."/>
            <person name="Costa M.D."/>
            <person name="Nagy L.G."/>
            <person name="Floudas D."/>
            <person name="Copeland A."/>
            <person name="Barry K.W."/>
            <person name="Cichocki N."/>
            <person name="Veneault-Fourrey C."/>
            <person name="LaButti K."/>
            <person name="Lindquist E.A."/>
            <person name="Lipzen A."/>
            <person name="Lundell T."/>
            <person name="Morin E."/>
            <person name="Murat C."/>
            <person name="Sun H."/>
            <person name="Tunlid A."/>
            <person name="Henrissat B."/>
            <person name="Grigoriev I.V."/>
            <person name="Hibbett D.S."/>
            <person name="Martin F."/>
            <person name="Nordberg H.P."/>
            <person name="Cantor M.N."/>
            <person name="Hua S.X."/>
        </authorList>
    </citation>
    <scope>NUCLEOTIDE SEQUENCE [LARGE SCALE GENOMIC DNA]</scope>
    <source>
        <strain evidence="2 3">441</strain>
    </source>
</reference>
<sequence length="68" mass="7403">VPPPRYYGGEYPREFNIGNSEARGSNSMAEWSESGKTGDRTFVGEGASGVSIKPVAFGERHQRKATQL</sequence>
<feature type="region of interest" description="Disordered" evidence="1">
    <location>
        <begin position="18"/>
        <end position="46"/>
    </location>
</feature>
<name>A0A0C9XGQ7_9AGAM</name>
<gene>
    <name evidence="2" type="ORF">PISMIDRAFT_19497</name>
</gene>
<evidence type="ECO:0000256" key="1">
    <source>
        <dbReference type="SAM" id="MobiDB-lite"/>
    </source>
</evidence>
<feature type="compositionally biased region" description="Polar residues" evidence="1">
    <location>
        <begin position="18"/>
        <end position="29"/>
    </location>
</feature>
<dbReference type="AlphaFoldDB" id="A0A0C9XGQ7"/>
<accession>A0A0C9XGQ7</accession>
<protein>
    <submittedName>
        <fullName evidence="2">Uncharacterized protein</fullName>
    </submittedName>
</protein>
<proteinExistence type="predicted"/>
<organism evidence="2 3">
    <name type="scientific">Pisolithus microcarpus 441</name>
    <dbReference type="NCBI Taxonomy" id="765257"/>
    <lineage>
        <taxon>Eukaryota</taxon>
        <taxon>Fungi</taxon>
        <taxon>Dikarya</taxon>
        <taxon>Basidiomycota</taxon>
        <taxon>Agaricomycotina</taxon>
        <taxon>Agaricomycetes</taxon>
        <taxon>Agaricomycetidae</taxon>
        <taxon>Boletales</taxon>
        <taxon>Sclerodermatineae</taxon>
        <taxon>Pisolithaceae</taxon>
        <taxon>Pisolithus</taxon>
    </lineage>
</organism>
<feature type="non-terminal residue" evidence="2">
    <location>
        <position position="1"/>
    </location>
</feature>
<keyword evidence="3" id="KW-1185">Reference proteome</keyword>
<dbReference type="HOGENOM" id="CLU_2801049_0_0_1"/>
<reference evidence="3" key="2">
    <citation type="submission" date="2015-01" db="EMBL/GenBank/DDBJ databases">
        <title>Evolutionary Origins and Diversification of the Mycorrhizal Mutualists.</title>
        <authorList>
            <consortium name="DOE Joint Genome Institute"/>
            <consortium name="Mycorrhizal Genomics Consortium"/>
            <person name="Kohler A."/>
            <person name="Kuo A."/>
            <person name="Nagy L.G."/>
            <person name="Floudas D."/>
            <person name="Copeland A."/>
            <person name="Barry K.W."/>
            <person name="Cichocki N."/>
            <person name="Veneault-Fourrey C."/>
            <person name="LaButti K."/>
            <person name="Lindquist E.A."/>
            <person name="Lipzen A."/>
            <person name="Lundell T."/>
            <person name="Morin E."/>
            <person name="Murat C."/>
            <person name="Riley R."/>
            <person name="Ohm R."/>
            <person name="Sun H."/>
            <person name="Tunlid A."/>
            <person name="Henrissat B."/>
            <person name="Grigoriev I.V."/>
            <person name="Hibbett D.S."/>
            <person name="Martin F."/>
        </authorList>
    </citation>
    <scope>NUCLEOTIDE SEQUENCE [LARGE SCALE GENOMIC DNA]</scope>
    <source>
        <strain evidence="3">441</strain>
    </source>
</reference>
<dbReference type="EMBL" id="KN834209">
    <property type="protein sequence ID" value="KIK11470.1"/>
    <property type="molecule type" value="Genomic_DNA"/>
</dbReference>
<evidence type="ECO:0000313" key="3">
    <source>
        <dbReference type="Proteomes" id="UP000054018"/>
    </source>
</evidence>